<name>A0A2P2PE58_RHIMU</name>
<accession>A0A2P2PE58</accession>
<protein>
    <submittedName>
        <fullName evidence="1">Uncharacterized protein</fullName>
    </submittedName>
</protein>
<dbReference type="EMBL" id="GGEC01072521">
    <property type="protein sequence ID" value="MBX53005.1"/>
    <property type="molecule type" value="Transcribed_RNA"/>
</dbReference>
<dbReference type="AlphaFoldDB" id="A0A2P2PE58"/>
<reference evidence="1" key="1">
    <citation type="submission" date="2018-02" db="EMBL/GenBank/DDBJ databases">
        <title>Rhizophora mucronata_Transcriptome.</title>
        <authorList>
            <person name="Meera S.P."/>
            <person name="Sreeshan A."/>
            <person name="Augustine A."/>
        </authorList>
    </citation>
    <scope>NUCLEOTIDE SEQUENCE</scope>
    <source>
        <tissue evidence="1">Leaf</tissue>
    </source>
</reference>
<proteinExistence type="predicted"/>
<evidence type="ECO:0000313" key="1">
    <source>
        <dbReference type="EMBL" id="MBX53005.1"/>
    </source>
</evidence>
<organism evidence="1">
    <name type="scientific">Rhizophora mucronata</name>
    <name type="common">Asiatic mangrove</name>
    <dbReference type="NCBI Taxonomy" id="61149"/>
    <lineage>
        <taxon>Eukaryota</taxon>
        <taxon>Viridiplantae</taxon>
        <taxon>Streptophyta</taxon>
        <taxon>Embryophyta</taxon>
        <taxon>Tracheophyta</taxon>
        <taxon>Spermatophyta</taxon>
        <taxon>Magnoliopsida</taxon>
        <taxon>eudicotyledons</taxon>
        <taxon>Gunneridae</taxon>
        <taxon>Pentapetalae</taxon>
        <taxon>rosids</taxon>
        <taxon>fabids</taxon>
        <taxon>Malpighiales</taxon>
        <taxon>Rhizophoraceae</taxon>
        <taxon>Rhizophora</taxon>
    </lineage>
</organism>
<sequence length="25" mass="2791">MGYWPKATNTALRIVLGTLLLFQLA</sequence>